<dbReference type="Proteomes" id="UP001163255">
    <property type="component" value="Chromosome"/>
</dbReference>
<evidence type="ECO:0000313" key="3">
    <source>
        <dbReference type="Proteomes" id="UP001163255"/>
    </source>
</evidence>
<dbReference type="RefSeq" id="WP_262599852.1">
    <property type="nucleotide sequence ID" value="NZ_CP103300.1"/>
</dbReference>
<accession>A0ABY6GX09</accession>
<evidence type="ECO:0000313" key="2">
    <source>
        <dbReference type="EMBL" id="UYM17318.1"/>
    </source>
</evidence>
<feature type="transmembrane region" description="Helical" evidence="1">
    <location>
        <begin position="21"/>
        <end position="45"/>
    </location>
</feature>
<keyword evidence="1" id="KW-1133">Transmembrane helix</keyword>
<protein>
    <submittedName>
        <fullName evidence="2">Uncharacterized protein</fullName>
    </submittedName>
</protein>
<name>A0ABY6GX09_9GAMM</name>
<evidence type="ECO:0000256" key="1">
    <source>
        <dbReference type="SAM" id="Phobius"/>
    </source>
</evidence>
<reference evidence="2" key="1">
    <citation type="submission" date="2022-10" db="EMBL/GenBank/DDBJ databases">
        <title>Completed Genome Sequence of two octocoral isolated bacterium, Endozoicomonas euniceicola EF212T and Endozoicomonas gorgoniicola PS125T.</title>
        <authorList>
            <person name="Chiou Y.-J."/>
            <person name="Chen Y.-H."/>
        </authorList>
    </citation>
    <scope>NUCLEOTIDE SEQUENCE</scope>
    <source>
        <strain evidence="2">EF212</strain>
    </source>
</reference>
<keyword evidence="1" id="KW-0812">Transmembrane</keyword>
<keyword evidence="1" id="KW-0472">Membrane</keyword>
<dbReference type="EMBL" id="CP103300">
    <property type="protein sequence ID" value="UYM17318.1"/>
    <property type="molecule type" value="Genomic_DNA"/>
</dbReference>
<proteinExistence type="predicted"/>
<organism evidence="2 3">
    <name type="scientific">Endozoicomonas euniceicola</name>
    <dbReference type="NCBI Taxonomy" id="1234143"/>
    <lineage>
        <taxon>Bacteria</taxon>
        <taxon>Pseudomonadati</taxon>
        <taxon>Pseudomonadota</taxon>
        <taxon>Gammaproteobacteria</taxon>
        <taxon>Oceanospirillales</taxon>
        <taxon>Endozoicomonadaceae</taxon>
        <taxon>Endozoicomonas</taxon>
    </lineage>
</organism>
<sequence length="300" mass="32783">MRYPAEGLLNRIIKAGCQWNRVTALIVRTGIMVVVSLVTAAAFPLPTFAANCTECGHEVDANQLCHNPSCPDSVILCINPVTNTPAYLTPAVITLQPGFTYPALPFVGATTSEPNTFDHDDREAPPWLLNLSRQLARNEDNRPNIGELLSPHNVLPPQLSFNSVDEAITALNSLLAGRCQHFVISYYFPSGVEVLEFHLAVAIDRSGTVFVLSNRAPPWIGNNPAGNSAQPEWRYATQTDRNNIIIALGLDSGGFIPAEETMVVNDLAFMPRELVKSVEGKPAKKKLEVIPEEDENNLTD</sequence>
<gene>
    <name evidence="2" type="ORF">NX720_05175</name>
</gene>
<keyword evidence="3" id="KW-1185">Reference proteome</keyword>